<organism evidence="1 2">
    <name type="scientific">Aeromonas phage 2_D05</name>
    <dbReference type="NCBI Taxonomy" id="2588098"/>
    <lineage>
        <taxon>Viruses</taxon>
        <taxon>Duplodnaviria</taxon>
        <taxon>Heunggongvirae</taxon>
        <taxon>Uroviricota</taxon>
        <taxon>Caudoviricetes</taxon>
        <taxon>Kunmingvirus</taxon>
        <taxon>Kunmingvirus kv2D05</taxon>
    </lineage>
</organism>
<gene>
    <name evidence="1" type="ORF">2D05_078</name>
</gene>
<evidence type="ECO:0000313" key="2">
    <source>
        <dbReference type="Proteomes" id="UP000318122"/>
    </source>
</evidence>
<dbReference type="EMBL" id="MK804891">
    <property type="protein sequence ID" value="QDB73909.1"/>
    <property type="molecule type" value="Genomic_DNA"/>
</dbReference>
<evidence type="ECO:0000313" key="1">
    <source>
        <dbReference type="EMBL" id="QDB73909.1"/>
    </source>
</evidence>
<protein>
    <submittedName>
        <fullName evidence="1">Uncharacterized protein</fullName>
    </submittedName>
</protein>
<keyword evidence="2" id="KW-1185">Reference proteome</keyword>
<reference evidence="1 2" key="1">
    <citation type="submission" date="2019-04" db="EMBL/GenBank/DDBJ databases">
        <title>Nine Novel Phages from a Plateau Lake in Southwest China Provide Insights into Aeromonas Phage Diversity.</title>
        <authorList>
            <person name="Xiao W."/>
        </authorList>
    </citation>
    <scope>NUCLEOTIDE SEQUENCE [LARGE SCALE GENOMIC DNA]</scope>
</reference>
<proteinExistence type="predicted"/>
<accession>A0A4Y5TY20</accession>
<dbReference type="Proteomes" id="UP000318122">
    <property type="component" value="Segment"/>
</dbReference>
<sequence>MSNVPKLTITYQGVTVPQATAIRTGVLTDYNVAFGGNLNVTSSATPQAHLADNLTQNITDANSAVSSVVAGVDPATSEGRFQDAIGRIYFLSRKGATSSVVLATVTGQPGQCCLLALWLAM</sequence>
<name>A0A4Y5TY20_9CAUD</name>